<evidence type="ECO:0008006" key="3">
    <source>
        <dbReference type="Google" id="ProtNLM"/>
    </source>
</evidence>
<proteinExistence type="predicted"/>
<gene>
    <name evidence="1" type="ORF">GCM10010315_20340</name>
</gene>
<sequence length="165" mass="18073">MAATLPVPIEFRLPAGWRPTDVDGRAAAEVAFAAVHPEPADGFTANITISGEYRSGATTLTELADDSVERLRRLAESVVVAQRHEIGPLDTPALTQRLVFSVRIGDAYRDLVQSQVYLCITDVLDSHRWAVVRLALTAAASQHDDILEEFQGFVRTVRLTMDSEA</sequence>
<evidence type="ECO:0000313" key="2">
    <source>
        <dbReference type="Proteomes" id="UP001500886"/>
    </source>
</evidence>
<keyword evidence="2" id="KW-1185">Reference proteome</keyword>
<dbReference type="EMBL" id="BAAASL010000006">
    <property type="protein sequence ID" value="GAA2713936.1"/>
    <property type="molecule type" value="Genomic_DNA"/>
</dbReference>
<evidence type="ECO:0000313" key="1">
    <source>
        <dbReference type="EMBL" id="GAA2713936.1"/>
    </source>
</evidence>
<name>A0ABN3TPE0_9ACTN</name>
<dbReference type="RefSeq" id="WP_344434578.1">
    <property type="nucleotide sequence ID" value="NZ_BAAASL010000006.1"/>
</dbReference>
<accession>A0ABN3TPE0</accession>
<comment type="caution">
    <text evidence="1">The sequence shown here is derived from an EMBL/GenBank/DDBJ whole genome shotgun (WGS) entry which is preliminary data.</text>
</comment>
<dbReference type="Gene3D" id="3.40.1000.10">
    <property type="entry name" value="Mog1/PsbP, alpha/beta/alpha sandwich"/>
    <property type="match status" value="1"/>
</dbReference>
<dbReference type="Proteomes" id="UP001500886">
    <property type="component" value="Unassembled WGS sequence"/>
</dbReference>
<reference evidence="1 2" key="1">
    <citation type="journal article" date="2019" name="Int. J. Syst. Evol. Microbiol.">
        <title>The Global Catalogue of Microorganisms (GCM) 10K type strain sequencing project: providing services to taxonomists for standard genome sequencing and annotation.</title>
        <authorList>
            <consortium name="The Broad Institute Genomics Platform"/>
            <consortium name="The Broad Institute Genome Sequencing Center for Infectious Disease"/>
            <person name="Wu L."/>
            <person name="Ma J."/>
        </authorList>
    </citation>
    <scope>NUCLEOTIDE SEQUENCE [LARGE SCALE GENOMIC DNA]</scope>
    <source>
        <strain evidence="1 2">JCM 4542</strain>
    </source>
</reference>
<protein>
    <recommendedName>
        <fullName evidence="3">DUF1795 domain-containing protein</fullName>
    </recommendedName>
</protein>
<organism evidence="1 2">
    <name type="scientific">Streptomyces luteosporeus</name>
    <dbReference type="NCBI Taxonomy" id="173856"/>
    <lineage>
        <taxon>Bacteria</taxon>
        <taxon>Bacillati</taxon>
        <taxon>Actinomycetota</taxon>
        <taxon>Actinomycetes</taxon>
        <taxon>Kitasatosporales</taxon>
        <taxon>Streptomycetaceae</taxon>
        <taxon>Streptomyces</taxon>
    </lineage>
</organism>